<dbReference type="InterPro" id="IPR050796">
    <property type="entry name" value="SCF_F-box_component"/>
</dbReference>
<evidence type="ECO:0008006" key="6">
    <source>
        <dbReference type="Google" id="ProtNLM"/>
    </source>
</evidence>
<feature type="compositionally biased region" description="Acidic residues" evidence="1">
    <location>
        <begin position="24"/>
        <end position="37"/>
    </location>
</feature>
<feature type="domain" description="F-box associated beta-propeller type 1" evidence="3">
    <location>
        <begin position="160"/>
        <end position="326"/>
    </location>
</feature>
<feature type="region of interest" description="Disordered" evidence="1">
    <location>
        <begin position="102"/>
        <end position="130"/>
    </location>
</feature>
<evidence type="ECO:0000259" key="3">
    <source>
        <dbReference type="Pfam" id="PF07734"/>
    </source>
</evidence>
<dbReference type="EMBL" id="OZ034814">
    <property type="protein sequence ID" value="CAL1359642.1"/>
    <property type="molecule type" value="Genomic_DNA"/>
</dbReference>
<gene>
    <name evidence="4" type="ORF">LTRI10_LOCUS7116</name>
</gene>
<evidence type="ECO:0000256" key="1">
    <source>
        <dbReference type="SAM" id="MobiDB-lite"/>
    </source>
</evidence>
<dbReference type="InterPro" id="IPR036047">
    <property type="entry name" value="F-box-like_dom_sf"/>
</dbReference>
<reference evidence="4 5" key="1">
    <citation type="submission" date="2024-04" db="EMBL/GenBank/DDBJ databases">
        <authorList>
            <person name="Fracassetti M."/>
        </authorList>
    </citation>
    <scope>NUCLEOTIDE SEQUENCE [LARGE SCALE GENOMIC DNA]</scope>
</reference>
<accession>A0AAV2CUS4</accession>
<dbReference type="Pfam" id="PF00646">
    <property type="entry name" value="F-box"/>
    <property type="match status" value="1"/>
</dbReference>
<dbReference type="Proteomes" id="UP001497516">
    <property type="component" value="Chromosome 10"/>
</dbReference>
<evidence type="ECO:0000313" key="5">
    <source>
        <dbReference type="Proteomes" id="UP001497516"/>
    </source>
</evidence>
<name>A0AAV2CUS4_9ROSI</name>
<dbReference type="NCBIfam" id="TIGR01640">
    <property type="entry name" value="F_box_assoc_1"/>
    <property type="match status" value="1"/>
</dbReference>
<dbReference type="PANTHER" id="PTHR31672">
    <property type="entry name" value="BNACNNG10540D PROTEIN"/>
    <property type="match status" value="1"/>
</dbReference>
<dbReference type="PANTHER" id="PTHR31672:SF13">
    <property type="entry name" value="F-BOX PROTEIN CPR30-LIKE"/>
    <property type="match status" value="1"/>
</dbReference>
<evidence type="ECO:0000259" key="2">
    <source>
        <dbReference type="Pfam" id="PF00646"/>
    </source>
</evidence>
<dbReference type="SUPFAM" id="SSF81383">
    <property type="entry name" value="F-box domain"/>
    <property type="match status" value="1"/>
</dbReference>
<proteinExistence type="predicted"/>
<dbReference type="InterPro" id="IPR001810">
    <property type="entry name" value="F-box_dom"/>
</dbReference>
<dbReference type="Pfam" id="PF07734">
    <property type="entry name" value="FBA_1"/>
    <property type="match status" value="1"/>
</dbReference>
<feature type="domain" description="F-box" evidence="2">
    <location>
        <begin position="43"/>
        <end position="70"/>
    </location>
</feature>
<dbReference type="AlphaFoldDB" id="A0AAV2CUS4"/>
<protein>
    <recommendedName>
        <fullName evidence="6">F-box domain-containing protein</fullName>
    </recommendedName>
</protein>
<keyword evidence="5" id="KW-1185">Reference proteome</keyword>
<sequence>MASTNKRAGEEYPITLRKRRRIEEEEPEASMESEELESGSGGFPSDMVIAILSRVPVKALFRFKSVCTNWDAAIPGNPRLVSMHLKNFTKASLFCSYLEDDGSSSGRHPPRSVSLCPEDDGDQPPTDERLPAETVICGTGNGLFLLRDNHHRSAPHPVTYHLWNPATRETRRLPDPPLALFQRHCSDYAGIGLDSDADDDIKVVLIRKYHDLVAAFVYSLRSNRWRELEAAAGGGWAWQQLQNPCSPTLTCHTYFKGSFYWLVRDLVKVMNYYVLAFDMGSHVFRRIDCPSGGDGVGPEFHLGLYGDSLALFKGPVWSYSRVDVWLLSGGDDLCWIKHPCSGPLRTQSIVEGGWKSGQLIARTHGPASERKRLILLDIGRQEHKLLIPNCRRTVHWHVYKQSLLPIKLRDRYQPEPEPEPADDLGP</sequence>
<dbReference type="InterPro" id="IPR006527">
    <property type="entry name" value="F-box-assoc_dom_typ1"/>
</dbReference>
<organism evidence="4 5">
    <name type="scientific">Linum trigynum</name>
    <dbReference type="NCBI Taxonomy" id="586398"/>
    <lineage>
        <taxon>Eukaryota</taxon>
        <taxon>Viridiplantae</taxon>
        <taxon>Streptophyta</taxon>
        <taxon>Embryophyta</taxon>
        <taxon>Tracheophyta</taxon>
        <taxon>Spermatophyta</taxon>
        <taxon>Magnoliopsida</taxon>
        <taxon>eudicotyledons</taxon>
        <taxon>Gunneridae</taxon>
        <taxon>Pentapetalae</taxon>
        <taxon>rosids</taxon>
        <taxon>fabids</taxon>
        <taxon>Malpighiales</taxon>
        <taxon>Linaceae</taxon>
        <taxon>Linum</taxon>
    </lineage>
</organism>
<feature type="region of interest" description="Disordered" evidence="1">
    <location>
        <begin position="1"/>
        <end position="41"/>
    </location>
</feature>
<evidence type="ECO:0000313" key="4">
    <source>
        <dbReference type="EMBL" id="CAL1359642.1"/>
    </source>
</evidence>
<dbReference type="InterPro" id="IPR017451">
    <property type="entry name" value="F-box-assoc_interact_dom"/>
</dbReference>